<keyword evidence="3" id="KW-1185">Reference proteome</keyword>
<sequence>MSDLDTLHTLSEVSTLSRDMTIPPNLPQHDTRVTTSDSRLHMSTPPTDTRSNRHALHLFRAPALPAPAQNPLSFHAHACDPPHASTAYELTIYAAKRLPPPSAAPPFRPLPTQSGARTLSSLAKLETGLAGVGMPSPSEEHYHTTSEPSLYDPPLSPTPRPDVCSVEKLAFRGGAYWCWYW</sequence>
<dbReference type="EMBL" id="JAACJP010000008">
    <property type="protein sequence ID" value="KAF5382701.1"/>
    <property type="molecule type" value="Genomic_DNA"/>
</dbReference>
<proteinExistence type="predicted"/>
<evidence type="ECO:0000256" key="1">
    <source>
        <dbReference type="SAM" id="MobiDB-lite"/>
    </source>
</evidence>
<feature type="region of interest" description="Disordered" evidence="1">
    <location>
        <begin position="132"/>
        <end position="157"/>
    </location>
</feature>
<dbReference type="Proteomes" id="UP000565441">
    <property type="component" value="Unassembled WGS sequence"/>
</dbReference>
<accession>A0A8H5M6P5</accession>
<comment type="caution">
    <text evidence="2">The sequence shown here is derived from an EMBL/GenBank/DDBJ whole genome shotgun (WGS) entry which is preliminary data.</text>
</comment>
<feature type="region of interest" description="Disordered" evidence="1">
    <location>
        <begin position="15"/>
        <end position="51"/>
    </location>
</feature>
<organism evidence="2 3">
    <name type="scientific">Tricholomella constricta</name>
    <dbReference type="NCBI Taxonomy" id="117010"/>
    <lineage>
        <taxon>Eukaryota</taxon>
        <taxon>Fungi</taxon>
        <taxon>Dikarya</taxon>
        <taxon>Basidiomycota</taxon>
        <taxon>Agaricomycotina</taxon>
        <taxon>Agaricomycetes</taxon>
        <taxon>Agaricomycetidae</taxon>
        <taxon>Agaricales</taxon>
        <taxon>Tricholomatineae</taxon>
        <taxon>Lyophyllaceae</taxon>
        <taxon>Tricholomella</taxon>
    </lineage>
</organism>
<name>A0A8H5M6P5_9AGAR</name>
<dbReference type="AlphaFoldDB" id="A0A8H5M6P5"/>
<protein>
    <submittedName>
        <fullName evidence="2">Uncharacterized protein</fullName>
    </submittedName>
</protein>
<reference evidence="2 3" key="1">
    <citation type="journal article" date="2020" name="ISME J.">
        <title>Uncovering the hidden diversity of litter-decomposition mechanisms in mushroom-forming fungi.</title>
        <authorList>
            <person name="Floudas D."/>
            <person name="Bentzer J."/>
            <person name="Ahren D."/>
            <person name="Johansson T."/>
            <person name="Persson P."/>
            <person name="Tunlid A."/>
        </authorList>
    </citation>
    <scope>NUCLEOTIDE SEQUENCE [LARGE SCALE GENOMIC DNA]</scope>
    <source>
        <strain evidence="2 3">CBS 661.87</strain>
    </source>
</reference>
<evidence type="ECO:0000313" key="3">
    <source>
        <dbReference type="Proteomes" id="UP000565441"/>
    </source>
</evidence>
<evidence type="ECO:0000313" key="2">
    <source>
        <dbReference type="EMBL" id="KAF5382701.1"/>
    </source>
</evidence>
<gene>
    <name evidence="2" type="ORF">D9615_002923</name>
</gene>